<reference evidence="1 2" key="1">
    <citation type="submission" date="2016-08" db="EMBL/GenBank/DDBJ databases">
        <title>Genome sequencing of Paenibacillus sp. TI45-13ar, isolated from Korean traditional nuruk.</title>
        <authorList>
            <person name="Kim S.-J."/>
        </authorList>
    </citation>
    <scope>NUCLEOTIDE SEQUENCE [LARGE SCALE GENOMIC DNA]</scope>
    <source>
        <strain evidence="1 2">TI45-13ar</strain>
    </source>
</reference>
<protein>
    <submittedName>
        <fullName evidence="1">Uncharacterized protein</fullName>
    </submittedName>
</protein>
<proteinExistence type="predicted"/>
<gene>
    <name evidence="1" type="ORF">PTI45_03443</name>
</gene>
<dbReference type="EMBL" id="MDER01000066">
    <property type="protein sequence ID" value="ODP27122.1"/>
    <property type="molecule type" value="Genomic_DNA"/>
</dbReference>
<evidence type="ECO:0000313" key="1">
    <source>
        <dbReference type="EMBL" id="ODP27122.1"/>
    </source>
</evidence>
<evidence type="ECO:0000313" key="2">
    <source>
        <dbReference type="Proteomes" id="UP000094578"/>
    </source>
</evidence>
<organism evidence="1 2">
    <name type="scientific">Paenibacillus nuruki</name>
    <dbReference type="NCBI Taxonomy" id="1886670"/>
    <lineage>
        <taxon>Bacteria</taxon>
        <taxon>Bacillati</taxon>
        <taxon>Bacillota</taxon>
        <taxon>Bacilli</taxon>
        <taxon>Bacillales</taxon>
        <taxon>Paenibacillaceae</taxon>
        <taxon>Paenibacillus</taxon>
    </lineage>
</organism>
<dbReference type="Proteomes" id="UP000094578">
    <property type="component" value="Unassembled WGS sequence"/>
</dbReference>
<sequence length="121" mass="13549">MENVTDVEKLESIKSFQSTINKLENANAQMTKKGANITLTTKRLEALYVGLAILDFVWNKRPHGHKQEEIIAARNVLAGLLPSIKSSYDKAREGSPQKTLLQRRIRSLELAIQATDDQSDS</sequence>
<dbReference type="RefSeq" id="WP_069328830.1">
    <property type="nucleotide sequence ID" value="NZ_MDER01000066.1"/>
</dbReference>
<dbReference type="PATRIC" id="fig|1886670.3.peg.3501"/>
<accession>A0A1E3L006</accession>
<name>A0A1E3L006_9BACL</name>
<dbReference type="AlphaFoldDB" id="A0A1E3L006"/>
<comment type="caution">
    <text evidence="1">The sequence shown here is derived from an EMBL/GenBank/DDBJ whole genome shotgun (WGS) entry which is preliminary data.</text>
</comment>
<keyword evidence="2" id="KW-1185">Reference proteome</keyword>